<dbReference type="GO" id="GO:0050660">
    <property type="term" value="F:flavin adenine dinucleotide binding"/>
    <property type="evidence" value="ECO:0007669"/>
    <property type="project" value="InterPro"/>
</dbReference>
<dbReference type="GO" id="GO:0050661">
    <property type="term" value="F:NADP binding"/>
    <property type="evidence" value="ECO:0007669"/>
    <property type="project" value="InterPro"/>
</dbReference>
<dbReference type="InterPro" id="IPR050346">
    <property type="entry name" value="FMO-like"/>
</dbReference>
<keyword evidence="2" id="KW-0285">Flavoprotein</keyword>
<evidence type="ECO:0000256" key="3">
    <source>
        <dbReference type="ARBA" id="ARBA00022827"/>
    </source>
</evidence>
<dbReference type="PRINTS" id="PR00419">
    <property type="entry name" value="ADXRDTASE"/>
</dbReference>
<comment type="similarity">
    <text evidence="1">Belongs to the FMO family.</text>
</comment>
<proteinExistence type="inferred from homology"/>
<dbReference type="Proteomes" id="UP000799324">
    <property type="component" value="Unassembled WGS sequence"/>
</dbReference>
<evidence type="ECO:0000256" key="4">
    <source>
        <dbReference type="ARBA" id="ARBA00023002"/>
    </source>
</evidence>
<dbReference type="Gene3D" id="3.50.50.60">
    <property type="entry name" value="FAD/NAD(P)-binding domain"/>
    <property type="match status" value="1"/>
</dbReference>
<protein>
    <submittedName>
        <fullName evidence="5">Uncharacterized protein</fullName>
    </submittedName>
</protein>
<evidence type="ECO:0000313" key="6">
    <source>
        <dbReference type="Proteomes" id="UP000799324"/>
    </source>
</evidence>
<name>A0A6A6T5J0_9PLEO</name>
<dbReference type="OrthoDB" id="66881at2759"/>
<dbReference type="GO" id="GO:0004499">
    <property type="term" value="F:N,N-dimethylaniline monooxygenase activity"/>
    <property type="evidence" value="ECO:0007669"/>
    <property type="project" value="InterPro"/>
</dbReference>
<reference evidence="5" key="1">
    <citation type="journal article" date="2020" name="Stud. Mycol.">
        <title>101 Dothideomycetes genomes: a test case for predicting lifestyles and emergence of pathogens.</title>
        <authorList>
            <person name="Haridas S."/>
            <person name="Albert R."/>
            <person name="Binder M."/>
            <person name="Bloem J."/>
            <person name="Labutti K."/>
            <person name="Salamov A."/>
            <person name="Andreopoulos B."/>
            <person name="Baker S."/>
            <person name="Barry K."/>
            <person name="Bills G."/>
            <person name="Bluhm B."/>
            <person name="Cannon C."/>
            <person name="Castanera R."/>
            <person name="Culley D."/>
            <person name="Daum C."/>
            <person name="Ezra D."/>
            <person name="Gonzalez J."/>
            <person name="Henrissat B."/>
            <person name="Kuo A."/>
            <person name="Liang C."/>
            <person name="Lipzen A."/>
            <person name="Lutzoni F."/>
            <person name="Magnuson J."/>
            <person name="Mondo S."/>
            <person name="Nolan M."/>
            <person name="Ohm R."/>
            <person name="Pangilinan J."/>
            <person name="Park H.-J."/>
            <person name="Ramirez L."/>
            <person name="Alfaro M."/>
            <person name="Sun H."/>
            <person name="Tritt A."/>
            <person name="Yoshinaga Y."/>
            <person name="Zwiers L.-H."/>
            <person name="Turgeon B."/>
            <person name="Goodwin S."/>
            <person name="Spatafora J."/>
            <person name="Crous P."/>
            <person name="Grigoriev I."/>
        </authorList>
    </citation>
    <scope>NUCLEOTIDE SEQUENCE</scope>
    <source>
        <strain evidence="5">CBS 122681</strain>
    </source>
</reference>
<evidence type="ECO:0000256" key="1">
    <source>
        <dbReference type="ARBA" id="ARBA00009183"/>
    </source>
</evidence>
<organism evidence="5 6">
    <name type="scientific">Lophiostoma macrostomum CBS 122681</name>
    <dbReference type="NCBI Taxonomy" id="1314788"/>
    <lineage>
        <taxon>Eukaryota</taxon>
        <taxon>Fungi</taxon>
        <taxon>Dikarya</taxon>
        <taxon>Ascomycota</taxon>
        <taxon>Pezizomycotina</taxon>
        <taxon>Dothideomycetes</taxon>
        <taxon>Pleosporomycetidae</taxon>
        <taxon>Pleosporales</taxon>
        <taxon>Lophiostomataceae</taxon>
        <taxon>Lophiostoma</taxon>
    </lineage>
</organism>
<keyword evidence="6" id="KW-1185">Reference proteome</keyword>
<dbReference type="AlphaFoldDB" id="A0A6A6T5J0"/>
<accession>A0A6A6T5J0</accession>
<dbReference type="InterPro" id="IPR020946">
    <property type="entry name" value="Flavin_mOase-like"/>
</dbReference>
<evidence type="ECO:0000313" key="5">
    <source>
        <dbReference type="EMBL" id="KAF2654451.1"/>
    </source>
</evidence>
<keyword evidence="4" id="KW-0560">Oxidoreductase</keyword>
<keyword evidence="3" id="KW-0274">FAD</keyword>
<dbReference type="EMBL" id="MU004364">
    <property type="protein sequence ID" value="KAF2654451.1"/>
    <property type="molecule type" value="Genomic_DNA"/>
</dbReference>
<evidence type="ECO:0000256" key="2">
    <source>
        <dbReference type="ARBA" id="ARBA00022630"/>
    </source>
</evidence>
<dbReference type="PANTHER" id="PTHR23023">
    <property type="entry name" value="DIMETHYLANILINE MONOOXYGENASE"/>
    <property type="match status" value="1"/>
</dbReference>
<gene>
    <name evidence="5" type="ORF">K491DRAFT_660219</name>
</gene>
<dbReference type="Pfam" id="PF00743">
    <property type="entry name" value="FMO-like"/>
    <property type="match status" value="1"/>
</dbReference>
<dbReference type="SUPFAM" id="SSF51905">
    <property type="entry name" value="FAD/NAD(P)-binding domain"/>
    <property type="match status" value="1"/>
</dbReference>
<dbReference type="InterPro" id="IPR036188">
    <property type="entry name" value="FAD/NAD-bd_sf"/>
</dbReference>
<sequence>MPVPNSKSVAVIGAGPGGLIAARKLLKSGFAVTIYEKGPRVGGLWDRESLINPDMQANFSIFTVSFSDLAWESIEMGTPPAFPKAWMVEAYLNEYANRYIPDSCFQFNTKVVRAERVKPTLGQGKTWKLTTSSKKHIEEHVSTFDYIVIASGYLSTPKPLPCTLSPRLLENPPIPIIHSTQCRNISQLMPGISTRSSVPQKVLVIGGSHSGSEITTSLALQASNFHYSPSLPSVHTTDIEIIHITPHQMFASPCFPRDYMSPTCTFEPFEYKVFDRATRPQEPLTHEFGLTNPQENAGMKMLMQTVVNGSVDSETLRNDLPPYGVVSETYNQFVQDERIRVIVGQVKSLNLQDQNTKAHAHSTVTATVLDQNGQTIELEGITAIVNATGFNSADSLSFLSSTIKADLGFDPDSARLPLILDASYLSQRSNVPDIAVLGFTGVNWGVMEMQARAISRRWSGEPIPEDAETCKAVAQQIVQFRHAIKENRRSEIPQVLFGDYIGLMESGAQDMRLRRVNGAFGEFEGMVCPARYIDSPSSSSSDDDDDDDKAEAEKMMKLLQTVQHRARTEGLYLARAVFLGLQGRWTSPTDPDHEEWTFHPRLPTRRGFEMEYLAIGDGINQDADSDSNSDSDSRTVFRYDEVHDQISAWTVDPDDALSAQSLAFTLKFDRATEPSACSARVVRGESGGMLVDEEMVYTFGFKGCWLDGFRMQKEMGDGAMHVVEFVRPGEDDGVVVEDGEVDALEGVGNKAVVQMIDLPSLKLES</sequence>